<dbReference type="EMBL" id="CM037151">
    <property type="protein sequence ID" value="KAH7844047.1"/>
    <property type="molecule type" value="Genomic_DNA"/>
</dbReference>
<sequence length="221" mass="24496">MMQRPNGPKHFACWVCDKVCVGTDDMVSHFQTSHMRDNMIVHGEMDLKPYPNYHLDKVPNFMGRNLSEQNPNPNTTSHGGFQPLPHDPSIDQKPNFVASQVPSIQVTGNSNRQIFPNMPPSLNEIKPEPQPTSPVPGAGGYIFQPSSSPASPTLPFGIRYHTSSDKTSVQEVDHLFGVTNPGHDLTKSLIDKLERPISEAAKGLESNDERFNSEIDLTLKL</sequence>
<accession>A0ACB7XTB8</accession>
<comment type="caution">
    <text evidence="1">The sequence shown here is derived from an EMBL/GenBank/DDBJ whole genome shotgun (WGS) entry which is preliminary data.</text>
</comment>
<proteinExistence type="predicted"/>
<keyword evidence="2" id="KW-1185">Reference proteome</keyword>
<organism evidence="1 2">
    <name type="scientific">Vaccinium darrowii</name>
    <dbReference type="NCBI Taxonomy" id="229202"/>
    <lineage>
        <taxon>Eukaryota</taxon>
        <taxon>Viridiplantae</taxon>
        <taxon>Streptophyta</taxon>
        <taxon>Embryophyta</taxon>
        <taxon>Tracheophyta</taxon>
        <taxon>Spermatophyta</taxon>
        <taxon>Magnoliopsida</taxon>
        <taxon>eudicotyledons</taxon>
        <taxon>Gunneridae</taxon>
        <taxon>Pentapetalae</taxon>
        <taxon>asterids</taxon>
        <taxon>Ericales</taxon>
        <taxon>Ericaceae</taxon>
        <taxon>Vaccinioideae</taxon>
        <taxon>Vaccinieae</taxon>
        <taxon>Vaccinium</taxon>
    </lineage>
</organism>
<dbReference type="Proteomes" id="UP000828048">
    <property type="component" value="Chromosome 1"/>
</dbReference>
<protein>
    <submittedName>
        <fullName evidence="1">Uncharacterized protein</fullName>
    </submittedName>
</protein>
<gene>
    <name evidence="1" type="ORF">Vadar_023670</name>
</gene>
<evidence type="ECO:0000313" key="1">
    <source>
        <dbReference type="EMBL" id="KAH7844047.1"/>
    </source>
</evidence>
<reference evidence="1 2" key="1">
    <citation type="journal article" date="2021" name="Hortic Res">
        <title>High-quality reference genome and annotation aids understanding of berry development for evergreen blueberry (Vaccinium darrowii).</title>
        <authorList>
            <person name="Yu J."/>
            <person name="Hulse-Kemp A.M."/>
            <person name="Babiker E."/>
            <person name="Staton M."/>
        </authorList>
    </citation>
    <scope>NUCLEOTIDE SEQUENCE [LARGE SCALE GENOMIC DNA]</scope>
    <source>
        <strain evidence="2">cv. NJ 8807/NJ 8810</strain>
        <tissue evidence="1">Young leaf</tissue>
    </source>
</reference>
<evidence type="ECO:0000313" key="2">
    <source>
        <dbReference type="Proteomes" id="UP000828048"/>
    </source>
</evidence>
<name>A0ACB7XTB8_9ERIC</name>